<dbReference type="STRING" id="754476.Q7A_1529"/>
<evidence type="ECO:0000256" key="8">
    <source>
        <dbReference type="PROSITE-ProRule" id="PRU01360"/>
    </source>
</evidence>
<dbReference type="OrthoDB" id="9760620at2"/>
<evidence type="ECO:0000256" key="7">
    <source>
        <dbReference type="ARBA" id="ARBA00023237"/>
    </source>
</evidence>
<dbReference type="InterPro" id="IPR037066">
    <property type="entry name" value="Plug_dom_sf"/>
</dbReference>
<protein>
    <submittedName>
        <fullName evidence="10">TonB-dependent receptor</fullName>
    </submittedName>
</protein>
<dbReference type="InterPro" id="IPR039426">
    <property type="entry name" value="TonB-dep_rcpt-like"/>
</dbReference>
<dbReference type="Proteomes" id="UP000009144">
    <property type="component" value="Chromosome"/>
</dbReference>
<dbReference type="PANTHER" id="PTHR30069:SF39">
    <property type="entry name" value="BLL6183 PROTEIN"/>
    <property type="match status" value="1"/>
</dbReference>
<comment type="similarity">
    <text evidence="8 9">Belongs to the TonB-dependent receptor family.</text>
</comment>
<dbReference type="GO" id="GO:0009279">
    <property type="term" value="C:cell outer membrane"/>
    <property type="evidence" value="ECO:0007669"/>
    <property type="project" value="UniProtKB-SubCell"/>
</dbReference>
<evidence type="ECO:0000256" key="3">
    <source>
        <dbReference type="ARBA" id="ARBA00022452"/>
    </source>
</evidence>
<evidence type="ECO:0000313" key="11">
    <source>
        <dbReference type="Proteomes" id="UP000009144"/>
    </source>
</evidence>
<dbReference type="GO" id="GO:0044718">
    <property type="term" value="P:siderophore transmembrane transport"/>
    <property type="evidence" value="ECO:0007669"/>
    <property type="project" value="TreeGrafter"/>
</dbReference>
<dbReference type="InterPro" id="IPR000531">
    <property type="entry name" value="Beta-barrel_TonB"/>
</dbReference>
<name>I1XIY6_METNJ</name>
<dbReference type="PROSITE" id="PS52016">
    <property type="entry name" value="TONB_DEPENDENT_REC_3"/>
    <property type="match status" value="1"/>
</dbReference>
<evidence type="ECO:0000256" key="6">
    <source>
        <dbReference type="ARBA" id="ARBA00023136"/>
    </source>
</evidence>
<dbReference type="InterPro" id="IPR012910">
    <property type="entry name" value="Plug_dom"/>
</dbReference>
<evidence type="ECO:0000256" key="2">
    <source>
        <dbReference type="ARBA" id="ARBA00022448"/>
    </source>
</evidence>
<evidence type="ECO:0000313" key="10">
    <source>
        <dbReference type="EMBL" id="AFI84355.1"/>
    </source>
</evidence>
<organism evidence="10 11">
    <name type="scientific">Methylophaga nitratireducenticrescens</name>
    <dbReference type="NCBI Taxonomy" id="754476"/>
    <lineage>
        <taxon>Bacteria</taxon>
        <taxon>Pseudomonadati</taxon>
        <taxon>Pseudomonadota</taxon>
        <taxon>Gammaproteobacteria</taxon>
        <taxon>Thiotrichales</taxon>
        <taxon>Piscirickettsiaceae</taxon>
        <taxon>Methylophaga</taxon>
    </lineage>
</organism>
<dbReference type="Gene3D" id="2.170.130.10">
    <property type="entry name" value="TonB-dependent receptor, plug domain"/>
    <property type="match status" value="1"/>
</dbReference>
<keyword evidence="3 8" id="KW-1134">Transmembrane beta strand</keyword>
<evidence type="ECO:0000256" key="9">
    <source>
        <dbReference type="RuleBase" id="RU003357"/>
    </source>
</evidence>
<keyword evidence="4 8" id="KW-0812">Transmembrane</keyword>
<sequence length="781" mass="85774">MAIPFRRGVLPALLASVLTPGLSFAAEPDLQLENIEVISLTPLHGVGLEADKIPSHVQTATDEDIERNQSLDISDFMNQTMGNVSLNAAQNNPFQPDLKFRGFTASPLVGNSQGISVYQDGVRVNEPFGDVVNFELLPKSAIASMNMMSGSNPLFGLNTLGGALSIQTKNGFTHPGHSLEAYTGSFGRDSGTVETGGNDGNFGYFVTGSITKEDGWRDFSPSRVEQFFSNLSYRNETSSLDFGITAVDSDLNGNGASPIELVAEDREAVFTHPDNTQNELRMFTLNGSHWVNDNVMLSANTYYRRSDRSTFNGDGSELLAYDDGGNLVLAEEDDIEEYEDGIINQAEFLEDVIGGAAGLGFADGDFVALNNTSKTQQDSYGFGLQSTFLNDLFDRENQLIVGASYDTSDVKHSSQSEIAQFTDTRGTDGTGLIIDETVVDGDIETDTFSLFFTNTHSLTERLDLTLGGRYNWIQIDISGTSEGGVQPLNDAGNKHVFKRFNPTVGLTYALQDNVTVYGNYSESNRAPTASELTCAEPTSPCAYPNAFLADPPLDDVVAKTLEAGLRGQQEMFNWYSNIYYTQLKDDLLFFSEDEEVSEDESARLGLGNFRNIDKTARAGLELGLNGKYQQLTWFTNYSYVRATFEDNFDYYRNGDIYSVSKGDRLPSIPEHNIKIGVDYAFTPKLSLGATASYHSSQYYRGDEANEDKKISGYGLVNLHGRYKLNKNVQFFAKVDNLFDSEYESFGLYGEPDEAPGLTLEDPRFVGAGAPRAGWIGFKITM</sequence>
<dbReference type="eggNOG" id="COG4774">
    <property type="taxonomic scope" value="Bacteria"/>
</dbReference>
<dbReference type="GO" id="GO:0015344">
    <property type="term" value="F:siderophore uptake transmembrane transporter activity"/>
    <property type="evidence" value="ECO:0007669"/>
    <property type="project" value="TreeGrafter"/>
</dbReference>
<dbReference type="AlphaFoldDB" id="I1XIY6"/>
<gene>
    <name evidence="10" type="ordered locus">Q7A_1529</name>
</gene>
<evidence type="ECO:0000256" key="1">
    <source>
        <dbReference type="ARBA" id="ARBA00004571"/>
    </source>
</evidence>
<dbReference type="PANTHER" id="PTHR30069">
    <property type="entry name" value="TONB-DEPENDENT OUTER MEMBRANE RECEPTOR"/>
    <property type="match status" value="1"/>
</dbReference>
<dbReference type="RefSeq" id="WP_014706728.1">
    <property type="nucleotide sequence ID" value="NC_017857.3"/>
</dbReference>
<dbReference type="EMBL" id="CP003390">
    <property type="protein sequence ID" value="AFI84355.1"/>
    <property type="molecule type" value="Genomic_DNA"/>
</dbReference>
<dbReference type="InterPro" id="IPR036942">
    <property type="entry name" value="Beta-barrel_TonB_sf"/>
</dbReference>
<keyword evidence="11" id="KW-1185">Reference proteome</keyword>
<dbReference type="SUPFAM" id="SSF56935">
    <property type="entry name" value="Porins"/>
    <property type="match status" value="1"/>
</dbReference>
<keyword evidence="5 9" id="KW-0798">TonB box</keyword>
<evidence type="ECO:0000256" key="5">
    <source>
        <dbReference type="ARBA" id="ARBA00023077"/>
    </source>
</evidence>
<reference evidence="10 11" key="2">
    <citation type="journal article" date="2013" name="Int. J. Syst. Evol. Microbiol.">
        <title>Methylophaga nitratireducenticrescens sp. nov. and Methylophaga frappieri sp. nov., isolated from the biofilm of the methanol-fed denitrification system treating the seawater at the Montreal Biodome.</title>
        <authorList>
            <person name="Villeneuve C."/>
            <person name="Martineau C."/>
            <person name="Mauffrey F."/>
            <person name="Villemur R."/>
        </authorList>
    </citation>
    <scope>NUCLEOTIDE SEQUENCE [LARGE SCALE GENOMIC DNA]</scope>
    <source>
        <strain evidence="10 11">JAM1</strain>
    </source>
</reference>
<reference evidence="10 11" key="1">
    <citation type="journal article" date="2012" name="J. Bacteriol.">
        <title>Complete genome sequences of Methylophaga sp. strain JAM1 and Methylophaga sp. strain JAM7.</title>
        <authorList>
            <person name="Villeneuve C."/>
            <person name="Martineau C."/>
            <person name="Mauffrey F."/>
            <person name="Villemur R."/>
        </authorList>
    </citation>
    <scope>NUCLEOTIDE SEQUENCE [LARGE SCALE GENOMIC DNA]</scope>
    <source>
        <strain evidence="10 11">JAM1</strain>
    </source>
</reference>
<dbReference type="CDD" id="cd01347">
    <property type="entry name" value="ligand_gated_channel"/>
    <property type="match status" value="1"/>
</dbReference>
<dbReference type="Gene3D" id="2.40.170.20">
    <property type="entry name" value="TonB-dependent receptor, beta-barrel domain"/>
    <property type="match status" value="1"/>
</dbReference>
<keyword evidence="7 8" id="KW-0998">Cell outer membrane</keyword>
<proteinExistence type="inferred from homology"/>
<accession>I1XIY6</accession>
<comment type="subcellular location">
    <subcellularLocation>
        <location evidence="1 8">Cell outer membrane</location>
        <topology evidence="1 8">Multi-pass membrane protein</topology>
    </subcellularLocation>
</comment>
<dbReference type="KEGG" id="mej:Q7A_1529"/>
<dbReference type="Pfam" id="PF07715">
    <property type="entry name" value="Plug"/>
    <property type="match status" value="1"/>
</dbReference>
<keyword evidence="6 8" id="KW-0472">Membrane</keyword>
<dbReference type="PATRIC" id="fig|754476.3.peg.1509"/>
<dbReference type="HOGENOM" id="CLU_008654_0_0_6"/>
<keyword evidence="10" id="KW-0675">Receptor</keyword>
<keyword evidence="2 8" id="KW-0813">Transport</keyword>
<dbReference type="Pfam" id="PF00593">
    <property type="entry name" value="TonB_dep_Rec_b-barrel"/>
    <property type="match status" value="1"/>
</dbReference>
<evidence type="ECO:0000256" key="4">
    <source>
        <dbReference type="ARBA" id="ARBA00022692"/>
    </source>
</evidence>